<comment type="caution">
    <text evidence="1">The sequence shown here is derived from an EMBL/GenBank/DDBJ whole genome shotgun (WGS) entry which is preliminary data.</text>
</comment>
<evidence type="ECO:0000313" key="1">
    <source>
        <dbReference type="EMBL" id="KAB2448997.1"/>
    </source>
</evidence>
<reference evidence="1 2" key="1">
    <citation type="submission" date="2019-10" db="EMBL/GenBank/DDBJ databases">
        <title>Bacillus from the desert of Cuatro Cinegas, Coahuila.</title>
        <authorList>
            <person name="Olmedo-Alvarez G."/>
            <person name="Saldana S."/>
            <person name="Barcelo D."/>
        </authorList>
    </citation>
    <scope>NUCLEOTIDE SEQUENCE [LARGE SCALE GENOMIC DNA]</scope>
    <source>
        <strain evidence="1 2">CH316_11T</strain>
    </source>
</reference>
<gene>
    <name evidence="1" type="ORF">F8165_16755</name>
</gene>
<sequence length="217" mass="24335">MVIEINHKISGSVNNEHIMGSGKIEMRDGGEFNANLNFNEYPISLHPYVFDNSKLSIFCVAGAKNANGRNILEITNGKFLAVRTYVIESPQNKVEGSFISILEAKKISDNQYESKLEIYGKYSGPVNLKTCSDYEVEMKQTSPGRIEGQHKAYFLTDDDEKYTIHVSTEYLYTNDNKTEDNLVCKVNYKHLEAIRLTEGEGSLSMSTEGIATAQPLN</sequence>
<organism evidence="1 2">
    <name type="scientific">Bacillus cereus</name>
    <dbReference type="NCBI Taxonomy" id="1396"/>
    <lineage>
        <taxon>Bacteria</taxon>
        <taxon>Bacillati</taxon>
        <taxon>Bacillota</taxon>
        <taxon>Bacilli</taxon>
        <taxon>Bacillales</taxon>
        <taxon>Bacillaceae</taxon>
        <taxon>Bacillus</taxon>
        <taxon>Bacillus cereus group</taxon>
    </lineage>
</organism>
<dbReference type="AlphaFoldDB" id="A0AAN5XQS7"/>
<protein>
    <submittedName>
        <fullName evidence="1">Uncharacterized protein</fullName>
    </submittedName>
</protein>
<accession>A0AAN5XQS7</accession>
<proteinExistence type="predicted"/>
<evidence type="ECO:0000313" key="2">
    <source>
        <dbReference type="Proteomes" id="UP000461739"/>
    </source>
</evidence>
<dbReference type="RefSeq" id="WP_151527623.1">
    <property type="nucleotide sequence ID" value="NZ_WBPA01000022.1"/>
</dbReference>
<name>A0AAN5XQS7_BACCE</name>
<dbReference type="EMBL" id="WBPI01000010">
    <property type="protein sequence ID" value="KAB2448997.1"/>
    <property type="molecule type" value="Genomic_DNA"/>
</dbReference>
<dbReference type="Proteomes" id="UP000461739">
    <property type="component" value="Unassembled WGS sequence"/>
</dbReference>